<proteinExistence type="predicted"/>
<keyword evidence="1" id="KW-0732">Signal</keyword>
<feature type="signal peptide" evidence="1">
    <location>
        <begin position="1"/>
        <end position="20"/>
    </location>
</feature>
<sequence length="163" mass="17028">MKLHLALALAAVALSGCVSMSRSEAVAPLSADLAQGSRVSEIRLTRSDALTVTPGFDDIFKSRVQARLDACATGARPLRLEAELERLDKANPVVTAVVAGSNVLRGSARLVDVATGKVVADYKVGKTIVGGRFAVVVMGEAEEQLSDAFGEELCKQAFTPAAE</sequence>
<gene>
    <name evidence="2" type="ORF">ACFSC0_09135</name>
</gene>
<evidence type="ECO:0000313" key="3">
    <source>
        <dbReference type="Proteomes" id="UP001597237"/>
    </source>
</evidence>
<organism evidence="2 3">
    <name type="scientific">Phenylobacterium terrae</name>
    <dbReference type="NCBI Taxonomy" id="2665495"/>
    <lineage>
        <taxon>Bacteria</taxon>
        <taxon>Pseudomonadati</taxon>
        <taxon>Pseudomonadota</taxon>
        <taxon>Alphaproteobacteria</taxon>
        <taxon>Caulobacterales</taxon>
        <taxon>Caulobacteraceae</taxon>
        <taxon>Phenylobacterium</taxon>
    </lineage>
</organism>
<evidence type="ECO:0000313" key="2">
    <source>
        <dbReference type="EMBL" id="MFD1783554.1"/>
    </source>
</evidence>
<dbReference type="PROSITE" id="PS51257">
    <property type="entry name" value="PROKAR_LIPOPROTEIN"/>
    <property type="match status" value="1"/>
</dbReference>
<accession>A0ABW4N046</accession>
<name>A0ABW4N046_9CAUL</name>
<evidence type="ECO:0008006" key="4">
    <source>
        <dbReference type="Google" id="ProtNLM"/>
    </source>
</evidence>
<dbReference type="Proteomes" id="UP001597237">
    <property type="component" value="Unassembled WGS sequence"/>
</dbReference>
<keyword evidence="3" id="KW-1185">Reference proteome</keyword>
<evidence type="ECO:0000256" key="1">
    <source>
        <dbReference type="SAM" id="SignalP"/>
    </source>
</evidence>
<comment type="caution">
    <text evidence="2">The sequence shown here is derived from an EMBL/GenBank/DDBJ whole genome shotgun (WGS) entry which is preliminary data.</text>
</comment>
<feature type="chain" id="PRO_5046597542" description="DUF4410 domain-containing protein" evidence="1">
    <location>
        <begin position="21"/>
        <end position="163"/>
    </location>
</feature>
<dbReference type="RefSeq" id="WP_377283251.1">
    <property type="nucleotide sequence ID" value="NZ_JBHRSI010000008.1"/>
</dbReference>
<dbReference type="EMBL" id="JBHUEY010000001">
    <property type="protein sequence ID" value="MFD1783554.1"/>
    <property type="molecule type" value="Genomic_DNA"/>
</dbReference>
<reference evidence="3" key="1">
    <citation type="journal article" date="2019" name="Int. J. Syst. Evol. Microbiol.">
        <title>The Global Catalogue of Microorganisms (GCM) 10K type strain sequencing project: providing services to taxonomists for standard genome sequencing and annotation.</title>
        <authorList>
            <consortium name="The Broad Institute Genomics Platform"/>
            <consortium name="The Broad Institute Genome Sequencing Center for Infectious Disease"/>
            <person name="Wu L."/>
            <person name="Ma J."/>
        </authorList>
    </citation>
    <scope>NUCLEOTIDE SEQUENCE [LARGE SCALE GENOMIC DNA]</scope>
    <source>
        <strain evidence="3">DFY28</strain>
    </source>
</reference>
<protein>
    <recommendedName>
        <fullName evidence="4">DUF4410 domain-containing protein</fullName>
    </recommendedName>
</protein>